<protein>
    <submittedName>
        <fullName evidence="1">Uncharacterized protein</fullName>
    </submittedName>
</protein>
<gene>
    <name evidence="1" type="ORF">LTR37_016527</name>
</gene>
<comment type="caution">
    <text evidence="1">The sequence shown here is derived from an EMBL/GenBank/DDBJ whole genome shotgun (WGS) entry which is preliminary data.</text>
</comment>
<sequence length="508" mass="56596">MATYSGDDYQVSRVNSNYDSVEDPEKPVFRDGDKALEFLRTEVDVGEGENIDEKRLVRKIDRQIVPLMFCCYFLQYLDKSLLNYASVMGIIEDTNLSTEEYGTLSLIFYVAFLAFEFPHAYLMQRLPTAKYLGSMVVCWGTVVACTSACNSYGSLVATRFLLGMFESAISPSLIIVTSMWYRRDEQPRRIGFWYIGVGCASMVGALMSYGFQFYVGHAFASWQIMFLVVGCITVFVGGIVIWLMPDNPMSARRLTHAERVAAVERLRENQTGVENKHFKLYQVGQAFRDPQTWLLIFIVTAASIPNGAVGSFQSLIISGLGFTDKEVALLQIPGGVIAVISVLTATYTASKFNARAVNIIIWSAIGGLLGGSLLAFLPESNQAGRMAGNYITHVVGAFLPCSYSFAAANTAGHTKKVTMNAVLLMAFCLGNILGPLTFRDEDAPNYTPAKITIVAVDSFAIGTTVVLLMYYRWQNKKRDSMMAHIEHKRDQEFADLTDVENKEFRYKY</sequence>
<accession>A0ACC3MMQ1</accession>
<keyword evidence="2" id="KW-1185">Reference proteome</keyword>
<name>A0ACC3MMQ1_9PEZI</name>
<evidence type="ECO:0000313" key="2">
    <source>
        <dbReference type="Proteomes" id="UP001281147"/>
    </source>
</evidence>
<dbReference type="EMBL" id="JAUTXU010000199">
    <property type="protein sequence ID" value="KAK3699284.1"/>
    <property type="molecule type" value="Genomic_DNA"/>
</dbReference>
<proteinExistence type="predicted"/>
<reference evidence="1" key="1">
    <citation type="submission" date="2023-07" db="EMBL/GenBank/DDBJ databases">
        <title>Black Yeasts Isolated from many extreme environments.</title>
        <authorList>
            <person name="Coleine C."/>
            <person name="Stajich J.E."/>
            <person name="Selbmann L."/>
        </authorList>
    </citation>
    <scope>NUCLEOTIDE SEQUENCE</scope>
    <source>
        <strain evidence="1">CCFEE 5714</strain>
    </source>
</reference>
<evidence type="ECO:0000313" key="1">
    <source>
        <dbReference type="EMBL" id="KAK3699284.1"/>
    </source>
</evidence>
<organism evidence="1 2">
    <name type="scientific">Vermiconidia calcicola</name>
    <dbReference type="NCBI Taxonomy" id="1690605"/>
    <lineage>
        <taxon>Eukaryota</taxon>
        <taxon>Fungi</taxon>
        <taxon>Dikarya</taxon>
        <taxon>Ascomycota</taxon>
        <taxon>Pezizomycotina</taxon>
        <taxon>Dothideomycetes</taxon>
        <taxon>Dothideomycetidae</taxon>
        <taxon>Mycosphaerellales</taxon>
        <taxon>Extremaceae</taxon>
        <taxon>Vermiconidia</taxon>
    </lineage>
</organism>
<dbReference type="Proteomes" id="UP001281147">
    <property type="component" value="Unassembled WGS sequence"/>
</dbReference>